<dbReference type="EMBL" id="JARJCN010000007">
    <property type="protein sequence ID" value="KAJ7099450.1"/>
    <property type="molecule type" value="Genomic_DNA"/>
</dbReference>
<gene>
    <name evidence="1" type="ORF">B0H15DRAFT_1018692</name>
</gene>
<comment type="caution">
    <text evidence="1">The sequence shown here is derived from an EMBL/GenBank/DDBJ whole genome shotgun (WGS) entry which is preliminary data.</text>
</comment>
<name>A0AAD6UGB3_9AGAR</name>
<organism evidence="1 2">
    <name type="scientific">Mycena belliarum</name>
    <dbReference type="NCBI Taxonomy" id="1033014"/>
    <lineage>
        <taxon>Eukaryota</taxon>
        <taxon>Fungi</taxon>
        <taxon>Dikarya</taxon>
        <taxon>Basidiomycota</taxon>
        <taxon>Agaricomycotina</taxon>
        <taxon>Agaricomycetes</taxon>
        <taxon>Agaricomycetidae</taxon>
        <taxon>Agaricales</taxon>
        <taxon>Marasmiineae</taxon>
        <taxon>Mycenaceae</taxon>
        <taxon>Mycena</taxon>
    </lineage>
</organism>
<evidence type="ECO:0000313" key="1">
    <source>
        <dbReference type="EMBL" id="KAJ7099450.1"/>
    </source>
</evidence>
<dbReference type="AlphaFoldDB" id="A0AAD6UGB3"/>
<proteinExistence type="predicted"/>
<dbReference type="Proteomes" id="UP001222325">
    <property type="component" value="Unassembled WGS sequence"/>
</dbReference>
<accession>A0AAD6UGB3</accession>
<keyword evidence="2" id="KW-1185">Reference proteome</keyword>
<sequence length="144" mass="16123">MVPLLLPQRLNPPLQCPSTPGCIVADAGRKGAGLFAARDDQRVIAHPQTTSRAALCAPQFLAWAADLRHADDMVLFFEEIALSYPLLGDEPRFRIWAQKTVLLCASQDPERAAEFAAWMKGPRIFRLWGWRAKQRILQDGKRTG</sequence>
<protein>
    <submittedName>
        <fullName evidence="1">Uncharacterized protein</fullName>
    </submittedName>
</protein>
<reference evidence="1" key="1">
    <citation type="submission" date="2023-03" db="EMBL/GenBank/DDBJ databases">
        <title>Massive genome expansion in bonnet fungi (Mycena s.s.) driven by repeated elements and novel gene families across ecological guilds.</title>
        <authorList>
            <consortium name="Lawrence Berkeley National Laboratory"/>
            <person name="Harder C.B."/>
            <person name="Miyauchi S."/>
            <person name="Viragh M."/>
            <person name="Kuo A."/>
            <person name="Thoen E."/>
            <person name="Andreopoulos B."/>
            <person name="Lu D."/>
            <person name="Skrede I."/>
            <person name="Drula E."/>
            <person name="Henrissat B."/>
            <person name="Morin E."/>
            <person name="Kohler A."/>
            <person name="Barry K."/>
            <person name="LaButti K."/>
            <person name="Morin E."/>
            <person name="Salamov A."/>
            <person name="Lipzen A."/>
            <person name="Mereny Z."/>
            <person name="Hegedus B."/>
            <person name="Baldrian P."/>
            <person name="Stursova M."/>
            <person name="Weitz H."/>
            <person name="Taylor A."/>
            <person name="Grigoriev I.V."/>
            <person name="Nagy L.G."/>
            <person name="Martin F."/>
            <person name="Kauserud H."/>
        </authorList>
    </citation>
    <scope>NUCLEOTIDE SEQUENCE</scope>
    <source>
        <strain evidence="1">CBHHK173m</strain>
    </source>
</reference>
<evidence type="ECO:0000313" key="2">
    <source>
        <dbReference type="Proteomes" id="UP001222325"/>
    </source>
</evidence>